<gene>
    <name evidence="3" type="ORF">ACFQIC_02835</name>
</gene>
<reference evidence="4" key="1">
    <citation type="journal article" date="2019" name="Int. J. Syst. Evol. Microbiol.">
        <title>The Global Catalogue of Microorganisms (GCM) 10K type strain sequencing project: providing services to taxonomists for standard genome sequencing and annotation.</title>
        <authorList>
            <consortium name="The Broad Institute Genomics Platform"/>
            <consortium name="The Broad Institute Genome Sequencing Center for Infectious Disease"/>
            <person name="Wu L."/>
            <person name="Ma J."/>
        </authorList>
    </citation>
    <scope>NUCLEOTIDE SEQUENCE [LARGE SCALE GENOMIC DNA]</scope>
    <source>
        <strain evidence="4">CGMCC 4.1621</strain>
    </source>
</reference>
<accession>A0ABW2EF07</accession>
<dbReference type="Proteomes" id="UP001596410">
    <property type="component" value="Unassembled WGS sequence"/>
</dbReference>
<sequence length="91" mass="10158">MKSTGVVRKTDELGRLVIPMELRRTLDVQSKGQLEIFMEDDKIILKKYTANGECAITGEVSDNNYEFEGGLVLSPKGMEILKGELEALEHS</sequence>
<dbReference type="RefSeq" id="WP_204707668.1">
    <property type="nucleotide sequence ID" value="NZ_JBHSZV010000005.1"/>
</dbReference>
<dbReference type="SUPFAM" id="SSF89447">
    <property type="entry name" value="AbrB/MazE/MraZ-like"/>
    <property type="match status" value="1"/>
</dbReference>
<dbReference type="Gene3D" id="2.10.260.10">
    <property type="match status" value="1"/>
</dbReference>
<dbReference type="PANTHER" id="PTHR36432:SF4">
    <property type="entry name" value="TRANSITION STATE REGULATOR ABH-RELATED"/>
    <property type="match status" value="1"/>
</dbReference>
<dbReference type="GO" id="GO:0003677">
    <property type="term" value="F:DNA binding"/>
    <property type="evidence" value="ECO:0007669"/>
    <property type="project" value="UniProtKB-KW"/>
</dbReference>
<dbReference type="InterPro" id="IPR007159">
    <property type="entry name" value="SpoVT-AbrB_dom"/>
</dbReference>
<dbReference type="InterPro" id="IPR037914">
    <property type="entry name" value="SpoVT-AbrB_sf"/>
</dbReference>
<dbReference type="InterPro" id="IPR052731">
    <property type="entry name" value="B_subtilis_Trans_State_Reg"/>
</dbReference>
<feature type="domain" description="SpoVT-AbrB" evidence="2">
    <location>
        <begin position="5"/>
        <end position="50"/>
    </location>
</feature>
<proteinExistence type="predicted"/>
<dbReference type="Pfam" id="PF18277">
    <property type="entry name" value="AbrB_C"/>
    <property type="match status" value="1"/>
</dbReference>
<name>A0ABW2EF07_9BACI</name>
<comment type="caution">
    <text evidence="3">The sequence shown here is derived from an EMBL/GenBank/DDBJ whole genome shotgun (WGS) entry which is preliminary data.</text>
</comment>
<dbReference type="SMART" id="SM00966">
    <property type="entry name" value="SpoVT_AbrB"/>
    <property type="match status" value="1"/>
</dbReference>
<keyword evidence="4" id="KW-1185">Reference proteome</keyword>
<dbReference type="PANTHER" id="PTHR36432">
    <property type="match status" value="1"/>
</dbReference>
<evidence type="ECO:0000256" key="1">
    <source>
        <dbReference type="PROSITE-ProRule" id="PRU01076"/>
    </source>
</evidence>
<dbReference type="EMBL" id="JBHSZV010000005">
    <property type="protein sequence ID" value="MFC7060807.1"/>
    <property type="molecule type" value="Genomic_DNA"/>
</dbReference>
<evidence type="ECO:0000259" key="2">
    <source>
        <dbReference type="PROSITE" id="PS51740"/>
    </source>
</evidence>
<evidence type="ECO:0000313" key="3">
    <source>
        <dbReference type="EMBL" id="MFC7060807.1"/>
    </source>
</evidence>
<organism evidence="3 4">
    <name type="scientific">Halobacillus seohaensis</name>
    <dbReference type="NCBI Taxonomy" id="447421"/>
    <lineage>
        <taxon>Bacteria</taxon>
        <taxon>Bacillati</taxon>
        <taxon>Bacillota</taxon>
        <taxon>Bacilli</taxon>
        <taxon>Bacillales</taxon>
        <taxon>Bacillaceae</taxon>
        <taxon>Halobacillus</taxon>
    </lineage>
</organism>
<dbReference type="PROSITE" id="PS51740">
    <property type="entry name" value="SPOVT_ABRB"/>
    <property type="match status" value="1"/>
</dbReference>
<dbReference type="InterPro" id="IPR040678">
    <property type="entry name" value="AbrB_C"/>
</dbReference>
<keyword evidence="1 3" id="KW-0238">DNA-binding</keyword>
<protein>
    <submittedName>
        <fullName evidence="3">AbrB/MazE/SpoVT family DNA-binding domain-containing protein</fullName>
    </submittedName>
</protein>
<evidence type="ECO:0000313" key="4">
    <source>
        <dbReference type="Proteomes" id="UP001596410"/>
    </source>
</evidence>
<dbReference type="NCBIfam" id="TIGR01439">
    <property type="entry name" value="lp_hng_hel_AbrB"/>
    <property type="match status" value="1"/>
</dbReference>
<dbReference type="Pfam" id="PF04014">
    <property type="entry name" value="MazE_antitoxin"/>
    <property type="match status" value="1"/>
</dbReference>